<dbReference type="InterPro" id="IPR036927">
    <property type="entry name" value="Cyt_c_oxase-like_su1_sf"/>
</dbReference>
<dbReference type="AlphaFoldDB" id="C7DGT2"/>
<keyword evidence="1" id="KW-0472">Membrane</keyword>
<reference evidence="2 3" key="1">
    <citation type="journal article" date="2009" name="Genome Biol.">
        <title>Community-wide analysis of microbial genome sequence signatures.</title>
        <authorList>
            <person name="Dick G.J."/>
            <person name="Andersson A.F."/>
            <person name="Baker B.J."/>
            <person name="Simmons S.L."/>
            <person name="Thomas B.C."/>
            <person name="Yelton A.P."/>
            <person name="Banfield J.F."/>
        </authorList>
    </citation>
    <scope>NUCLEOTIDE SEQUENCE [LARGE SCALE GENOMIC DNA]</scope>
    <source>
        <strain evidence="2">ARMAN-2</strain>
    </source>
</reference>
<dbReference type="Gene3D" id="1.20.210.10">
    <property type="entry name" value="Cytochrome c oxidase-like, subunit I domain"/>
    <property type="match status" value="1"/>
</dbReference>
<keyword evidence="1" id="KW-1133">Transmembrane helix</keyword>
<name>C7DGT2_MICA2</name>
<evidence type="ECO:0000256" key="1">
    <source>
        <dbReference type="SAM" id="Phobius"/>
    </source>
</evidence>
<gene>
    <name evidence="2" type="ORF">UNLARM2_0282</name>
</gene>
<keyword evidence="1" id="KW-0812">Transmembrane</keyword>
<proteinExistence type="predicted"/>
<accession>C7DGT2</accession>
<sequence length="148" mass="15866">MALVFMATSFAYLLFGTIVLSLSLAGMLPIGHDSVFILILYGFVVMIIFGLSYMFAPGFSHTKFADYRLSAAEYLMLNVGVILLFYSFIAASSVQGSQKIAALAAMALIVAAVLLHAVSIWRILMPRGGLAHSPDSAGKPASRSKENI</sequence>
<feature type="transmembrane region" description="Helical" evidence="1">
    <location>
        <begin position="100"/>
        <end position="124"/>
    </location>
</feature>
<evidence type="ECO:0000313" key="2">
    <source>
        <dbReference type="EMBL" id="EET90253.1"/>
    </source>
</evidence>
<feature type="transmembrane region" description="Helical" evidence="1">
    <location>
        <begin position="35"/>
        <end position="55"/>
    </location>
</feature>
<dbReference type="Proteomes" id="UP000332487">
    <property type="component" value="Unassembled WGS sequence"/>
</dbReference>
<organism evidence="2 3">
    <name type="scientific">Candidatus Micrarchaeum acidiphilum ARMAN-2</name>
    <dbReference type="NCBI Taxonomy" id="425595"/>
    <lineage>
        <taxon>Archaea</taxon>
        <taxon>Candidatus Micrarchaeota</taxon>
        <taxon>Candidatus Micrarchaeia</taxon>
        <taxon>Candidatus Micrarchaeales</taxon>
        <taxon>Candidatus Micrarchaeaceae</taxon>
        <taxon>Candidatus Micrarchaeum</taxon>
    </lineage>
</organism>
<dbReference type="SUPFAM" id="SSF81442">
    <property type="entry name" value="Cytochrome c oxidase subunit I-like"/>
    <property type="match status" value="1"/>
</dbReference>
<reference evidence="2 3" key="2">
    <citation type="journal article" date="2010" name="Proc. Natl. Acad. Sci. U.S.A.">
        <title>Enigmatic, ultrasmall, uncultivated Archaea.</title>
        <authorList>
            <person name="Baker B.J."/>
            <person name="Comolli L.R."/>
            <person name="Dick G.J."/>
            <person name="Hauser L.J."/>
            <person name="Hyatt D."/>
            <person name="Dill B.D."/>
            <person name="Land M.L."/>
            <person name="Verberkmoes N.C."/>
            <person name="Hettich R.L."/>
            <person name="Banfield J.F."/>
        </authorList>
    </citation>
    <scope>NUCLEOTIDE SEQUENCE [LARGE SCALE GENOMIC DNA]</scope>
    <source>
        <strain evidence="2">ARMAN-2</strain>
    </source>
</reference>
<dbReference type="EMBL" id="GG697239">
    <property type="protein sequence ID" value="EET90253.1"/>
    <property type="molecule type" value="Genomic_DNA"/>
</dbReference>
<evidence type="ECO:0000313" key="3">
    <source>
        <dbReference type="Proteomes" id="UP000332487"/>
    </source>
</evidence>
<protein>
    <submittedName>
        <fullName evidence="2">Uncharacterized protein</fullName>
    </submittedName>
</protein>
<feature type="transmembrane region" description="Helical" evidence="1">
    <location>
        <begin position="75"/>
        <end position="94"/>
    </location>
</feature>
<keyword evidence="3" id="KW-1185">Reference proteome</keyword>